<dbReference type="PIRSF" id="PIRSF000390">
    <property type="entry name" value="PLP_StrS"/>
    <property type="match status" value="1"/>
</dbReference>
<evidence type="ECO:0000313" key="3">
    <source>
        <dbReference type="EMBL" id="MBN2964464.1"/>
    </source>
</evidence>
<evidence type="ECO:0000256" key="2">
    <source>
        <dbReference type="RuleBase" id="RU004508"/>
    </source>
</evidence>
<dbReference type="RefSeq" id="WP_205459015.1">
    <property type="nucleotide sequence ID" value="NZ_JAFHKK010000012.1"/>
</dbReference>
<dbReference type="Gene3D" id="3.40.640.10">
    <property type="entry name" value="Type I PLP-dependent aspartate aminotransferase-like (Major domain)"/>
    <property type="match status" value="1"/>
</dbReference>
<name>A0ABS2WTG2_9BACT</name>
<keyword evidence="2" id="KW-0663">Pyridoxal phosphate</keyword>
<dbReference type="Gene3D" id="3.90.1150.10">
    <property type="entry name" value="Aspartate Aminotransferase, domain 1"/>
    <property type="match status" value="1"/>
</dbReference>
<comment type="similarity">
    <text evidence="1 2">Belongs to the DegT/DnrJ/EryC1 family.</text>
</comment>
<reference evidence="3 4" key="3">
    <citation type="submission" date="2021-02" db="EMBL/GenBank/DDBJ databases">
        <authorList>
            <person name="Merkel A.Y."/>
        </authorList>
    </citation>
    <scope>NUCLEOTIDE SEQUENCE [LARGE SCALE GENOMIC DNA]</scope>
    <source>
        <strain evidence="3 4">T05b</strain>
    </source>
</reference>
<dbReference type="EMBL" id="JAFHKK010000012">
    <property type="protein sequence ID" value="MBN2964464.1"/>
    <property type="molecule type" value="Genomic_DNA"/>
</dbReference>
<evidence type="ECO:0000256" key="1">
    <source>
        <dbReference type="ARBA" id="ARBA00037999"/>
    </source>
</evidence>
<dbReference type="InterPro" id="IPR015424">
    <property type="entry name" value="PyrdxlP-dep_Trfase"/>
</dbReference>
<dbReference type="SUPFAM" id="SSF53383">
    <property type="entry name" value="PLP-dependent transferases"/>
    <property type="match status" value="1"/>
</dbReference>
<dbReference type="CDD" id="cd00616">
    <property type="entry name" value="AHBA_syn"/>
    <property type="match status" value="1"/>
</dbReference>
<dbReference type="PANTHER" id="PTHR30244">
    <property type="entry name" value="TRANSAMINASE"/>
    <property type="match status" value="1"/>
</dbReference>
<accession>A0ABS2WTG2</accession>
<keyword evidence="3" id="KW-0032">Aminotransferase</keyword>
<keyword evidence="4" id="KW-1185">Reference proteome</keyword>
<dbReference type="GO" id="GO:0008483">
    <property type="term" value="F:transaminase activity"/>
    <property type="evidence" value="ECO:0007669"/>
    <property type="project" value="UniProtKB-KW"/>
</dbReference>
<keyword evidence="3" id="KW-0808">Transferase</keyword>
<dbReference type="InterPro" id="IPR000653">
    <property type="entry name" value="DegT/StrS_aminotransferase"/>
</dbReference>
<reference evidence="3 4" key="1">
    <citation type="submission" date="2021-02" db="EMBL/GenBank/DDBJ databases">
        <title>Sulfurospirillum tamanensis sp. nov.</title>
        <authorList>
            <person name="Frolova A."/>
            <person name="Merkel A."/>
            <person name="Slobodkin A."/>
        </authorList>
    </citation>
    <scope>NUCLEOTIDE SEQUENCE [LARGE SCALE GENOMIC DNA]</scope>
    <source>
        <strain evidence="3 4">T05b</strain>
    </source>
</reference>
<dbReference type="Pfam" id="PF01041">
    <property type="entry name" value="DegT_DnrJ_EryC1"/>
    <property type="match status" value="1"/>
</dbReference>
<sequence length="368" mass="41157">MIPVNTPLLNGNEKKYLNECIDTGWVSSEGPFVARFEKEMASYTGREFAIACANGSAALDIAVKALGFQKGDEVIMPSFTIISCAQALIGQGITPVLVDNDFYTFNMSADAIEGKITQKTKAIMIVHIYGLSVDIDPIIALAKKHNLKIIEDAAQMHGQEYKGKKCGSFGDISIFSFYPNKLITTGEGGMILTDNENLYERSKSLRNLCFGKERFIHEELGWNYRMTNMQAALGVAQLEQINKFVKKKRNMGKKYNELLNGIKAINLPIAKTSYCENIYWVYAITLKNNYKKNVKDVVNELGALGVGTRPFFYPIHLQPVLKKMGFFANEKLPNSEKLYARGFYIPSGLGLTEEEIEKVSDVLHKVLI</sequence>
<protein>
    <submittedName>
        <fullName evidence="3">DegT/DnrJ/EryC1/StrS family aminotransferase</fullName>
    </submittedName>
</protein>
<evidence type="ECO:0000313" key="4">
    <source>
        <dbReference type="Proteomes" id="UP000703590"/>
    </source>
</evidence>
<comment type="caution">
    <text evidence="3">The sequence shown here is derived from an EMBL/GenBank/DDBJ whole genome shotgun (WGS) entry which is preliminary data.</text>
</comment>
<dbReference type="InterPro" id="IPR015421">
    <property type="entry name" value="PyrdxlP-dep_Trfase_major"/>
</dbReference>
<gene>
    <name evidence="3" type="ORF">JWV37_06710</name>
</gene>
<proteinExistence type="inferred from homology"/>
<dbReference type="InterPro" id="IPR015422">
    <property type="entry name" value="PyrdxlP-dep_Trfase_small"/>
</dbReference>
<organism evidence="3 4">
    <name type="scientific">Sulfurospirillum tamanense</name>
    <dbReference type="NCBI Taxonomy" id="2813362"/>
    <lineage>
        <taxon>Bacteria</taxon>
        <taxon>Pseudomonadati</taxon>
        <taxon>Campylobacterota</taxon>
        <taxon>Epsilonproteobacteria</taxon>
        <taxon>Campylobacterales</taxon>
        <taxon>Sulfurospirillaceae</taxon>
        <taxon>Sulfurospirillum</taxon>
    </lineage>
</organism>
<dbReference type="PANTHER" id="PTHR30244:SF34">
    <property type="entry name" value="DTDP-4-AMINO-4,6-DIDEOXYGALACTOSE TRANSAMINASE"/>
    <property type="match status" value="1"/>
</dbReference>
<dbReference type="Proteomes" id="UP000703590">
    <property type="component" value="Unassembled WGS sequence"/>
</dbReference>
<reference evidence="4" key="2">
    <citation type="submission" date="2021-02" db="EMBL/GenBank/DDBJ databases">
        <title>Sulfurospirillum tamanensis sp. nov.</title>
        <authorList>
            <person name="Merkel A.Y."/>
        </authorList>
    </citation>
    <scope>NUCLEOTIDE SEQUENCE [LARGE SCALE GENOMIC DNA]</scope>
    <source>
        <strain evidence="4">T05b</strain>
    </source>
</reference>